<protein>
    <submittedName>
        <fullName evidence="1">Histidine phosphatase family protein</fullName>
    </submittedName>
</protein>
<dbReference type="Proteomes" id="UP000236379">
    <property type="component" value="Unassembled WGS sequence"/>
</dbReference>
<dbReference type="SUPFAM" id="SSF53254">
    <property type="entry name" value="Phosphoglycerate mutase-like"/>
    <property type="match status" value="1"/>
</dbReference>
<gene>
    <name evidence="1" type="ORF">CVO96_13295</name>
</gene>
<dbReference type="OrthoDB" id="34197at2"/>
<accession>A0A2K3V094</accession>
<dbReference type="EMBL" id="PPPD01000001">
    <property type="protein sequence ID" value="PNY82209.1"/>
    <property type="molecule type" value="Genomic_DNA"/>
</dbReference>
<comment type="caution">
    <text evidence="1">The sequence shown here is derived from an EMBL/GenBank/DDBJ whole genome shotgun (WGS) entry which is preliminary data.</text>
</comment>
<name>A0A2K3V094_9DEIO</name>
<evidence type="ECO:0000313" key="1">
    <source>
        <dbReference type="EMBL" id="PNY82209.1"/>
    </source>
</evidence>
<dbReference type="InterPro" id="IPR029033">
    <property type="entry name" value="His_PPase_superfam"/>
</dbReference>
<reference evidence="1 2" key="1">
    <citation type="submission" date="2018-01" db="EMBL/GenBank/DDBJ databases">
        <title>Deinococcus koreensis sp. nov., a radiation-resistant bacterium isolated from river water.</title>
        <authorList>
            <person name="Choi A."/>
        </authorList>
    </citation>
    <scope>NUCLEOTIDE SEQUENCE [LARGE SCALE GENOMIC DNA]</scope>
    <source>
        <strain evidence="1 2">SJW1-2</strain>
    </source>
</reference>
<proteinExistence type="predicted"/>
<dbReference type="InterPro" id="IPR013078">
    <property type="entry name" value="His_Pase_superF_clade-1"/>
</dbReference>
<dbReference type="AlphaFoldDB" id="A0A2K3V094"/>
<dbReference type="Gene3D" id="3.40.50.1240">
    <property type="entry name" value="Phosphoglycerate mutase-like"/>
    <property type="match status" value="1"/>
</dbReference>
<dbReference type="Pfam" id="PF00300">
    <property type="entry name" value="His_Phos_1"/>
    <property type="match status" value="1"/>
</dbReference>
<evidence type="ECO:0000313" key="2">
    <source>
        <dbReference type="Proteomes" id="UP000236379"/>
    </source>
</evidence>
<dbReference type="RefSeq" id="WP_103312643.1">
    <property type="nucleotide sequence ID" value="NZ_PPPD01000001.1"/>
</dbReference>
<keyword evidence="2" id="KW-1185">Reference proteome</keyword>
<organism evidence="1 2">
    <name type="scientific">Deinococcus koreensis</name>
    <dbReference type="NCBI Taxonomy" id="2054903"/>
    <lineage>
        <taxon>Bacteria</taxon>
        <taxon>Thermotogati</taxon>
        <taxon>Deinococcota</taxon>
        <taxon>Deinococci</taxon>
        <taxon>Deinococcales</taxon>
        <taxon>Deinococcaceae</taxon>
        <taxon>Deinococcus</taxon>
    </lineage>
</organism>
<sequence>MPRTLHLIKHGRPTIVPGVPAHEWALAEGALDGLPALVARLTPRPDLVVSSEEPKAVATAQGLAAALGVPHRRMVGLHEQLRYTSPFHADPADFEAEIARFFQHPDQVVSGEESAEGARSRFGNAVNAVLAANGQDTIAIVAHGTVISLLAAQANRLDPLPLWRSLGLLGVLTLDVPGLRLRER</sequence>